<organism evidence="2 3">
    <name type="scientific">Mycobacterium paraffinicum</name>
    <dbReference type="NCBI Taxonomy" id="53378"/>
    <lineage>
        <taxon>Bacteria</taxon>
        <taxon>Bacillati</taxon>
        <taxon>Actinomycetota</taxon>
        <taxon>Actinomycetes</taxon>
        <taxon>Mycobacteriales</taxon>
        <taxon>Mycobacteriaceae</taxon>
        <taxon>Mycobacterium</taxon>
    </lineage>
</organism>
<keyword evidence="3" id="KW-1185">Reference proteome</keyword>
<dbReference type="Proteomes" id="UP001501417">
    <property type="component" value="Unassembled WGS sequence"/>
</dbReference>
<dbReference type="EMBL" id="BAABGF010000010">
    <property type="protein sequence ID" value="GAA4535116.1"/>
    <property type="molecule type" value="Genomic_DNA"/>
</dbReference>
<feature type="transmembrane region" description="Helical" evidence="1">
    <location>
        <begin position="63"/>
        <end position="85"/>
    </location>
</feature>
<reference evidence="3" key="1">
    <citation type="journal article" date="2019" name="Int. J. Syst. Evol. Microbiol.">
        <title>The Global Catalogue of Microorganisms (GCM) 10K type strain sequencing project: providing services to taxonomists for standard genome sequencing and annotation.</title>
        <authorList>
            <consortium name="The Broad Institute Genomics Platform"/>
            <consortium name="The Broad Institute Genome Sequencing Center for Infectious Disease"/>
            <person name="Wu L."/>
            <person name="Ma J."/>
        </authorList>
    </citation>
    <scope>NUCLEOTIDE SEQUENCE [LARGE SCALE GENOMIC DNA]</scope>
    <source>
        <strain evidence="3">JCM 17782</strain>
    </source>
</reference>
<evidence type="ECO:0000313" key="3">
    <source>
        <dbReference type="Proteomes" id="UP001501417"/>
    </source>
</evidence>
<gene>
    <name evidence="2" type="ORF">GCM10023161_08120</name>
</gene>
<evidence type="ECO:0000313" key="2">
    <source>
        <dbReference type="EMBL" id="GAA4535116.1"/>
    </source>
</evidence>
<keyword evidence="1" id="KW-0812">Transmembrane</keyword>
<keyword evidence="1" id="KW-1133">Transmembrane helix</keyword>
<accession>A0ABP8RD76</accession>
<protein>
    <submittedName>
        <fullName evidence="2">Uncharacterized protein</fullName>
    </submittedName>
</protein>
<keyword evidence="1" id="KW-0472">Membrane</keyword>
<evidence type="ECO:0000256" key="1">
    <source>
        <dbReference type="SAM" id="Phobius"/>
    </source>
</evidence>
<comment type="caution">
    <text evidence="2">The sequence shown here is derived from an EMBL/GenBank/DDBJ whole genome shotgun (WGS) entry which is preliminary data.</text>
</comment>
<name>A0ABP8RD76_9MYCO</name>
<sequence>MNHRADRVIAAAVSPRPATGGQVDHAAGAAVLGCLPTFAAQRMGSAKRLPIRRQQSTLSGMRIAVRLAVPVVTSIFAAGLAAGIACPQRATADACADVGGRHVSVGGCTDPGRWGNWVLPAGAMTVPPPDAPPPCYTPSGEPYWTPPGEPC</sequence>
<proteinExistence type="predicted"/>